<protein>
    <submittedName>
        <fullName evidence="3">Uncharacterized protein</fullName>
    </submittedName>
</protein>
<comment type="caution">
    <text evidence="3">The sequence shown here is derived from an EMBL/GenBank/DDBJ whole genome shotgun (WGS) entry which is preliminary data.</text>
</comment>
<keyword evidence="2" id="KW-0732">Signal</keyword>
<name>A0A9N8ET17_9STRA</name>
<evidence type="ECO:0000313" key="3">
    <source>
        <dbReference type="EMBL" id="CAB9527587.1"/>
    </source>
</evidence>
<accession>A0A9N8ET17</accession>
<dbReference type="AlphaFoldDB" id="A0A9N8ET17"/>
<proteinExistence type="predicted"/>
<keyword evidence="1" id="KW-0812">Transmembrane</keyword>
<feature type="signal peptide" evidence="2">
    <location>
        <begin position="1"/>
        <end position="20"/>
    </location>
</feature>
<feature type="chain" id="PRO_5040187053" evidence="2">
    <location>
        <begin position="21"/>
        <end position="344"/>
    </location>
</feature>
<dbReference type="Proteomes" id="UP001153069">
    <property type="component" value="Unassembled WGS sequence"/>
</dbReference>
<gene>
    <name evidence="3" type="ORF">SEMRO_2022_G311500.1</name>
</gene>
<feature type="transmembrane region" description="Helical" evidence="1">
    <location>
        <begin position="308"/>
        <end position="331"/>
    </location>
</feature>
<dbReference type="EMBL" id="CAICTM010002020">
    <property type="protein sequence ID" value="CAB9527587.1"/>
    <property type="molecule type" value="Genomic_DNA"/>
</dbReference>
<feature type="transmembrane region" description="Helical" evidence="1">
    <location>
        <begin position="250"/>
        <end position="269"/>
    </location>
</feature>
<dbReference type="OrthoDB" id="435509at2759"/>
<keyword evidence="1" id="KW-1133">Transmembrane helix</keyword>
<evidence type="ECO:0000313" key="4">
    <source>
        <dbReference type="Proteomes" id="UP001153069"/>
    </source>
</evidence>
<evidence type="ECO:0000256" key="2">
    <source>
        <dbReference type="SAM" id="SignalP"/>
    </source>
</evidence>
<sequence length="344" mass="36729">MRLICPWATLFCAVAGWNHASSSMAANALSAITVTTRTTIPDQSPKDVQDFLASPGNWPKIVSTSMGVESEQNDVDKPLPVGGTVDELFGLPPILPLYVSWTCTKNNNYRPPSSSANTKQQQNALGRLEFFSTKGLQGVAENCEMVFDIQQQQLQQQSSSSGTNVVLNMKYDPVSFLAVLAVPILTLDNTIALQFLLPAAMRDQPELDKFRNLMGSLYGVAGLAHLADCIVGDSQLLTMAGAPTFDMLPLVGQVYALLWCLMGPLSFAMTKLFGGKGFADMGLILYGLVEVVGAGLIDVFYGSGSLEASALLIMNPLLNAILVQAVVAGAWSYSANKVPDGVTP</sequence>
<evidence type="ECO:0000256" key="1">
    <source>
        <dbReference type="SAM" id="Phobius"/>
    </source>
</evidence>
<reference evidence="3" key="1">
    <citation type="submission" date="2020-06" db="EMBL/GenBank/DDBJ databases">
        <authorList>
            <consortium name="Plant Systems Biology data submission"/>
        </authorList>
    </citation>
    <scope>NUCLEOTIDE SEQUENCE</scope>
    <source>
        <strain evidence="3">D6</strain>
    </source>
</reference>
<organism evidence="3 4">
    <name type="scientific">Seminavis robusta</name>
    <dbReference type="NCBI Taxonomy" id="568900"/>
    <lineage>
        <taxon>Eukaryota</taxon>
        <taxon>Sar</taxon>
        <taxon>Stramenopiles</taxon>
        <taxon>Ochrophyta</taxon>
        <taxon>Bacillariophyta</taxon>
        <taxon>Bacillariophyceae</taxon>
        <taxon>Bacillariophycidae</taxon>
        <taxon>Naviculales</taxon>
        <taxon>Naviculaceae</taxon>
        <taxon>Seminavis</taxon>
    </lineage>
</organism>
<feature type="transmembrane region" description="Helical" evidence="1">
    <location>
        <begin position="174"/>
        <end position="197"/>
    </location>
</feature>
<keyword evidence="4" id="KW-1185">Reference proteome</keyword>
<feature type="transmembrane region" description="Helical" evidence="1">
    <location>
        <begin position="217"/>
        <end position="238"/>
    </location>
</feature>
<keyword evidence="1" id="KW-0472">Membrane</keyword>
<feature type="transmembrane region" description="Helical" evidence="1">
    <location>
        <begin position="281"/>
        <end position="302"/>
    </location>
</feature>